<comment type="function">
    <text evidence="2">Involved in the storage or transport of lipids necessary for membrane maintenance under stressful conditions. Displays a binding preference for lysophospholipids.</text>
</comment>
<dbReference type="EMBL" id="WWCU01000002">
    <property type="protein sequence ID" value="MYN06170.1"/>
    <property type="molecule type" value="Genomic_DNA"/>
</dbReference>
<evidence type="ECO:0000259" key="4">
    <source>
        <dbReference type="Pfam" id="PF08212"/>
    </source>
</evidence>
<dbReference type="SUPFAM" id="SSF50814">
    <property type="entry name" value="Lipocalins"/>
    <property type="match status" value="1"/>
</dbReference>
<evidence type="ECO:0000313" key="5">
    <source>
        <dbReference type="EMBL" id="MYN06170.1"/>
    </source>
</evidence>
<comment type="similarity">
    <text evidence="1 2">Belongs to the calycin superfamily. Lipocalin family.</text>
</comment>
<dbReference type="InterPro" id="IPR047202">
    <property type="entry name" value="Lipocalin_Blc-like_dom"/>
</dbReference>
<comment type="caution">
    <text evidence="5">The sequence shown here is derived from an EMBL/GenBank/DDBJ whole genome shotgun (WGS) entry which is preliminary data.</text>
</comment>
<dbReference type="Pfam" id="PF08212">
    <property type="entry name" value="Lipocalin_2"/>
    <property type="match status" value="1"/>
</dbReference>
<dbReference type="AlphaFoldDB" id="A0A7X4H9D9"/>
<comment type="subcellular location">
    <subcellularLocation>
        <location evidence="2">Cell outer membrane</location>
    </subcellularLocation>
</comment>
<comment type="subunit">
    <text evidence="2">Homodimer.</text>
</comment>
<proteinExistence type="inferred from homology"/>
<dbReference type="PANTHER" id="PTHR10612">
    <property type="entry name" value="APOLIPOPROTEIN D"/>
    <property type="match status" value="1"/>
</dbReference>
<name>A0A7X4H9D9_9BURK</name>
<feature type="chain" id="PRO_5031673653" description="Outer membrane lipoprotein Blc" evidence="2">
    <location>
        <begin position="29"/>
        <end position="188"/>
    </location>
</feature>
<feature type="signal peptide" evidence="2">
    <location>
        <begin position="1"/>
        <end position="28"/>
    </location>
</feature>
<dbReference type="CDD" id="cd19438">
    <property type="entry name" value="lipocalin_Blc-like"/>
    <property type="match status" value="1"/>
</dbReference>
<dbReference type="InterPro" id="IPR022271">
    <property type="entry name" value="Lipocalin_ApoD"/>
</dbReference>
<dbReference type="GO" id="GO:0008289">
    <property type="term" value="F:lipid binding"/>
    <property type="evidence" value="ECO:0007669"/>
    <property type="project" value="UniProtKB-UniRule"/>
</dbReference>
<gene>
    <name evidence="5" type="ORF">GTP77_02340</name>
</gene>
<keyword evidence="2 3" id="KW-0449">Lipoprotein</keyword>
<feature type="lipid moiety-binding region" description="N-palmitoyl cysteine" evidence="3">
    <location>
        <position position="23"/>
    </location>
</feature>
<dbReference type="Gene3D" id="2.40.128.20">
    <property type="match status" value="1"/>
</dbReference>
<evidence type="ECO:0000256" key="1">
    <source>
        <dbReference type="ARBA" id="ARBA00006889"/>
    </source>
</evidence>
<accession>A0A7X4H9D9</accession>
<keyword evidence="2" id="KW-0472">Membrane</keyword>
<dbReference type="PRINTS" id="PR01171">
    <property type="entry name" value="BCTLIPOCALIN"/>
</dbReference>
<protein>
    <recommendedName>
        <fullName evidence="2">Outer membrane lipoprotein Blc</fullName>
    </recommendedName>
</protein>
<evidence type="ECO:0000313" key="6">
    <source>
        <dbReference type="Proteomes" id="UP000450676"/>
    </source>
</evidence>
<organism evidence="5 6">
    <name type="scientific">Pseudoduganella aquatica</name>
    <dbReference type="NCBI Taxonomy" id="2660641"/>
    <lineage>
        <taxon>Bacteria</taxon>
        <taxon>Pseudomonadati</taxon>
        <taxon>Pseudomonadota</taxon>
        <taxon>Betaproteobacteria</taxon>
        <taxon>Burkholderiales</taxon>
        <taxon>Oxalobacteraceae</taxon>
        <taxon>Telluria group</taxon>
        <taxon>Pseudoduganella</taxon>
    </lineage>
</organism>
<dbReference type="GO" id="GO:0009279">
    <property type="term" value="C:cell outer membrane"/>
    <property type="evidence" value="ECO:0007669"/>
    <property type="project" value="UniProtKB-SubCell"/>
</dbReference>
<dbReference type="InterPro" id="IPR002446">
    <property type="entry name" value="Lipocalin_bac"/>
</dbReference>
<dbReference type="InterPro" id="IPR000566">
    <property type="entry name" value="Lipocln_cytosolic_FA-bd_dom"/>
</dbReference>
<dbReference type="PIRSF" id="PIRSF036893">
    <property type="entry name" value="Lipocalin_ApoD"/>
    <property type="match status" value="1"/>
</dbReference>
<keyword evidence="2" id="KW-0732">Signal</keyword>
<dbReference type="PANTHER" id="PTHR10612:SF34">
    <property type="entry name" value="APOLIPOPROTEIN D"/>
    <property type="match status" value="1"/>
</dbReference>
<keyword evidence="6" id="KW-1185">Reference proteome</keyword>
<keyword evidence="3" id="KW-0564">Palmitate</keyword>
<dbReference type="InterPro" id="IPR012674">
    <property type="entry name" value="Calycin"/>
</dbReference>
<keyword evidence="2" id="KW-0998">Cell outer membrane</keyword>
<reference evidence="5 6" key="1">
    <citation type="submission" date="2019-12" db="EMBL/GenBank/DDBJ databases">
        <title>Novel species isolated from a subtropical stream in China.</title>
        <authorList>
            <person name="Lu H."/>
        </authorList>
    </citation>
    <scope>NUCLEOTIDE SEQUENCE [LARGE SCALE GENOMIC DNA]</scope>
    <source>
        <strain evidence="5 6">FT127W</strain>
    </source>
</reference>
<feature type="domain" description="Lipocalin/cytosolic fatty-acid binding" evidence="4">
    <location>
        <begin position="37"/>
        <end position="184"/>
    </location>
</feature>
<keyword evidence="2" id="KW-0446">Lipid-binding</keyword>
<dbReference type="Proteomes" id="UP000450676">
    <property type="component" value="Unassembled WGS sequence"/>
</dbReference>
<sequence>MVLWAEGTPMYKLLTAASLILACTGAAAAPVQPIAALDVPRYMGTWYEIAKYPNYFQRKCVGNTTANYALQPDKTVQVTNRCDTGPGVTISATAEGRQIGGATSPKLEVRFAPAWLSFLPMVWADYWVIDLDEQYQLAAVSEPKREYLWILSRTPTVEPQAYAALLARLEKQGYSLQKLVNTPQAAKQ</sequence>
<evidence type="ECO:0000256" key="2">
    <source>
        <dbReference type="PIRNR" id="PIRNR036893"/>
    </source>
</evidence>
<evidence type="ECO:0000256" key="3">
    <source>
        <dbReference type="PIRSR" id="PIRSR036893-52"/>
    </source>
</evidence>
<dbReference type="GO" id="GO:0006950">
    <property type="term" value="P:response to stress"/>
    <property type="evidence" value="ECO:0007669"/>
    <property type="project" value="UniProtKB-ARBA"/>
</dbReference>
<feature type="lipid moiety-binding region" description="S-diacylglycerol cysteine" evidence="3">
    <location>
        <position position="23"/>
    </location>
</feature>